<keyword evidence="2" id="KW-0238">DNA-binding</keyword>
<dbReference type="PROSITE" id="PS51464">
    <property type="entry name" value="SIS"/>
    <property type="match status" value="1"/>
</dbReference>
<dbReference type="InterPro" id="IPR035472">
    <property type="entry name" value="RpiR-like_SIS"/>
</dbReference>
<evidence type="ECO:0000259" key="5">
    <source>
        <dbReference type="PROSITE" id="PS51464"/>
    </source>
</evidence>
<evidence type="ECO:0000256" key="1">
    <source>
        <dbReference type="ARBA" id="ARBA00023015"/>
    </source>
</evidence>
<dbReference type="InterPro" id="IPR000281">
    <property type="entry name" value="HTH_RpiR"/>
</dbReference>
<evidence type="ECO:0000256" key="2">
    <source>
        <dbReference type="ARBA" id="ARBA00023125"/>
    </source>
</evidence>
<dbReference type="GO" id="GO:0003700">
    <property type="term" value="F:DNA-binding transcription factor activity"/>
    <property type="evidence" value="ECO:0007669"/>
    <property type="project" value="InterPro"/>
</dbReference>
<proteinExistence type="predicted"/>
<dbReference type="InterPro" id="IPR046348">
    <property type="entry name" value="SIS_dom_sf"/>
</dbReference>
<dbReference type="Gene3D" id="1.10.10.10">
    <property type="entry name" value="Winged helix-like DNA-binding domain superfamily/Winged helix DNA-binding domain"/>
    <property type="match status" value="1"/>
</dbReference>
<reference evidence="6 7" key="1">
    <citation type="submission" date="2014-11" db="EMBL/GenBank/DDBJ databases">
        <title>Draft Genome Sequence of Brevibacterium linens AE038-8.</title>
        <authorList>
            <person name="Maizel D."/>
            <person name="Utturkar S.M."/>
            <person name="Brown S.D."/>
            <person name="Ferrero M."/>
            <person name="Rosen B.P."/>
        </authorList>
    </citation>
    <scope>NUCLEOTIDE SEQUENCE [LARGE SCALE GENOMIC DNA]</scope>
    <source>
        <strain evidence="6 7">AE038-8</strain>
    </source>
</reference>
<organism evidence="6 7">
    <name type="scientific">Brevibacterium linens</name>
    <dbReference type="NCBI Taxonomy" id="1703"/>
    <lineage>
        <taxon>Bacteria</taxon>
        <taxon>Bacillati</taxon>
        <taxon>Actinomycetota</taxon>
        <taxon>Actinomycetes</taxon>
        <taxon>Micrococcales</taxon>
        <taxon>Brevibacteriaceae</taxon>
        <taxon>Brevibacterium</taxon>
    </lineage>
</organism>
<dbReference type="GO" id="GO:0003677">
    <property type="term" value="F:DNA binding"/>
    <property type="evidence" value="ECO:0007669"/>
    <property type="project" value="UniProtKB-KW"/>
</dbReference>
<keyword evidence="1" id="KW-0805">Transcription regulation</keyword>
<dbReference type="GO" id="GO:0097367">
    <property type="term" value="F:carbohydrate derivative binding"/>
    <property type="evidence" value="ECO:0007669"/>
    <property type="project" value="InterPro"/>
</dbReference>
<keyword evidence="7" id="KW-1185">Reference proteome</keyword>
<dbReference type="EMBL" id="JTJZ01000012">
    <property type="protein sequence ID" value="KHS54013.1"/>
    <property type="molecule type" value="Genomic_DNA"/>
</dbReference>
<dbReference type="GO" id="GO:1901135">
    <property type="term" value="P:carbohydrate derivative metabolic process"/>
    <property type="evidence" value="ECO:0007669"/>
    <property type="project" value="InterPro"/>
</dbReference>
<evidence type="ECO:0000256" key="3">
    <source>
        <dbReference type="ARBA" id="ARBA00023163"/>
    </source>
</evidence>
<dbReference type="InterPro" id="IPR047640">
    <property type="entry name" value="RpiR-like"/>
</dbReference>
<dbReference type="PROSITE" id="PS51071">
    <property type="entry name" value="HTH_RPIR"/>
    <property type="match status" value="1"/>
</dbReference>
<dbReference type="InterPro" id="IPR001347">
    <property type="entry name" value="SIS_dom"/>
</dbReference>
<evidence type="ECO:0000313" key="6">
    <source>
        <dbReference type="EMBL" id="KHS54013.1"/>
    </source>
</evidence>
<sequence>MKIIATWLEHLMSQRRLSPGTRSVLKAIANDPEMASYCSAAALAEVAGVNVATVVRAAQAIDFTGWSELSTEIRNRFLSSLDADKHFVRNTEAGMGQPATSIGKDIELLGLLAESLSEDSVTTIATMIATAPTTTILATGAYVAPGTILAHNAQGLGYDVSLSDGAATRMINDVRRLKPGDCLITFSIWKTSASILPLCEIAKERGVHLIVIADQHSQLAELADQLILVPSEGLGPMASVTCAVSVAQCIVGAIANVDTARSAAMLEELQAMWSRTQAVISD</sequence>
<dbReference type="InterPro" id="IPR036388">
    <property type="entry name" value="WH-like_DNA-bd_sf"/>
</dbReference>
<feature type="domain" description="SIS" evidence="5">
    <location>
        <begin position="124"/>
        <end position="260"/>
    </location>
</feature>
<dbReference type="PANTHER" id="PTHR30514">
    <property type="entry name" value="GLUCOKINASE"/>
    <property type="match status" value="1"/>
</dbReference>
<accession>A0A0B9AEK9</accession>
<keyword evidence="3" id="KW-0804">Transcription</keyword>
<dbReference type="SUPFAM" id="SSF46689">
    <property type="entry name" value="Homeodomain-like"/>
    <property type="match status" value="1"/>
</dbReference>
<dbReference type="Pfam" id="PF01418">
    <property type="entry name" value="HTH_6"/>
    <property type="match status" value="1"/>
</dbReference>
<dbReference type="Gene3D" id="3.40.50.10490">
    <property type="entry name" value="Glucose-6-phosphate isomerase like protein, domain 1"/>
    <property type="match status" value="1"/>
</dbReference>
<dbReference type="PATRIC" id="fig|1703.6.peg.362"/>
<comment type="caution">
    <text evidence="6">The sequence shown here is derived from an EMBL/GenBank/DDBJ whole genome shotgun (WGS) entry which is preliminary data.</text>
</comment>
<evidence type="ECO:0000259" key="4">
    <source>
        <dbReference type="PROSITE" id="PS51071"/>
    </source>
</evidence>
<dbReference type="CDD" id="cd05013">
    <property type="entry name" value="SIS_RpiR"/>
    <property type="match status" value="1"/>
</dbReference>
<dbReference type="PANTHER" id="PTHR30514:SF18">
    <property type="entry name" value="RPIR-FAMILY TRANSCRIPTIONAL REGULATOR"/>
    <property type="match status" value="1"/>
</dbReference>
<feature type="domain" description="HTH rpiR-type" evidence="4">
    <location>
        <begin position="4"/>
        <end position="80"/>
    </location>
</feature>
<dbReference type="InterPro" id="IPR009057">
    <property type="entry name" value="Homeodomain-like_sf"/>
</dbReference>
<gene>
    <name evidence="6" type="ORF">AE0388_0474</name>
</gene>
<dbReference type="Proteomes" id="UP000031488">
    <property type="component" value="Unassembled WGS sequence"/>
</dbReference>
<name>A0A0B9AEK9_BRELN</name>
<dbReference type="SUPFAM" id="SSF53697">
    <property type="entry name" value="SIS domain"/>
    <property type="match status" value="1"/>
</dbReference>
<evidence type="ECO:0000313" key="7">
    <source>
        <dbReference type="Proteomes" id="UP000031488"/>
    </source>
</evidence>
<protein>
    <submittedName>
        <fullName evidence="6">Transcriptional regulator, RpiR family</fullName>
    </submittedName>
</protein>
<dbReference type="AlphaFoldDB" id="A0A0B9AEK9"/>